<accession>A5D196</accession>
<feature type="coiled-coil region" evidence="1">
    <location>
        <begin position="86"/>
        <end position="113"/>
    </location>
</feature>
<dbReference type="InterPro" id="IPR051608">
    <property type="entry name" value="RQC_Subunit_NEMF"/>
</dbReference>
<dbReference type="Pfam" id="PF05670">
    <property type="entry name" value="NFACT-R_1"/>
    <property type="match status" value="1"/>
</dbReference>
<dbReference type="Pfam" id="PF05833">
    <property type="entry name" value="NFACT_N"/>
    <property type="match status" value="1"/>
</dbReference>
<dbReference type="GO" id="GO:0000049">
    <property type="term" value="F:tRNA binding"/>
    <property type="evidence" value="ECO:0007669"/>
    <property type="project" value="TreeGrafter"/>
</dbReference>
<protein>
    <submittedName>
        <fullName evidence="4">Hypothetical RNA-binding protein</fullName>
    </submittedName>
</protein>
<dbReference type="eggNOG" id="COG1293">
    <property type="taxonomic scope" value="Bacteria"/>
</dbReference>
<dbReference type="STRING" id="370438.PTH_1803"/>
<evidence type="ECO:0000259" key="3">
    <source>
        <dbReference type="Pfam" id="PF05670"/>
    </source>
</evidence>
<dbReference type="InterPro" id="IPR008532">
    <property type="entry name" value="NFACT_RNA-bd"/>
</dbReference>
<dbReference type="KEGG" id="pth:PTH_1803"/>
<reference evidence="5" key="1">
    <citation type="journal article" date="2008" name="Genome Res.">
        <title>The genome of Pelotomaculum thermopropionicum reveals niche-associated evolution in anaerobic microbiota.</title>
        <authorList>
            <person name="Kosaka T."/>
            <person name="Kato S."/>
            <person name="Shimoyama T."/>
            <person name="Ishii S."/>
            <person name="Abe T."/>
            <person name="Watanabe K."/>
        </authorList>
    </citation>
    <scope>NUCLEOTIDE SEQUENCE [LARGE SCALE GENOMIC DNA]</scope>
    <source>
        <strain evidence="5">DSM 13744 / JCM 10971 / SI</strain>
    </source>
</reference>
<dbReference type="GO" id="GO:0072344">
    <property type="term" value="P:rescue of stalled ribosome"/>
    <property type="evidence" value="ECO:0007669"/>
    <property type="project" value="TreeGrafter"/>
</dbReference>
<evidence type="ECO:0000313" key="5">
    <source>
        <dbReference type="Proteomes" id="UP000006556"/>
    </source>
</evidence>
<dbReference type="GO" id="GO:1990112">
    <property type="term" value="C:RQC complex"/>
    <property type="evidence" value="ECO:0007669"/>
    <property type="project" value="TreeGrafter"/>
</dbReference>
<dbReference type="Proteomes" id="UP000006556">
    <property type="component" value="Chromosome"/>
</dbReference>
<name>A5D196_PELTS</name>
<gene>
    <name evidence="4" type="ordered locus">PTH_1803</name>
</gene>
<dbReference type="PANTHER" id="PTHR15239">
    <property type="entry name" value="NUCLEAR EXPORT MEDIATOR FACTOR NEMF"/>
    <property type="match status" value="1"/>
</dbReference>
<dbReference type="EMBL" id="AP009389">
    <property type="protein sequence ID" value="BAF59984.1"/>
    <property type="molecule type" value="Genomic_DNA"/>
</dbReference>
<evidence type="ECO:0000313" key="4">
    <source>
        <dbReference type="EMBL" id="BAF59984.1"/>
    </source>
</evidence>
<evidence type="ECO:0000256" key="2">
    <source>
        <dbReference type="SAM" id="MobiDB-lite"/>
    </source>
</evidence>
<feature type="region of interest" description="Disordered" evidence="2">
    <location>
        <begin position="138"/>
        <end position="158"/>
    </location>
</feature>
<sequence length="290" mass="32468">MTLLNKEMARLEKKLDLYAKSLDETAGAEKFRLYGELLTANLYRLEKGCPEAVLENYYDERRSRISIPLDPQLTPAENAQAYFKKYSKAKNTRQALEALAARAREELAYLEEVKTAVEMAAGISELDEIKQELAEQGYLKQPAPEPGARKTKKERQVPSPLSFVSTDGFQIFIGRNNKQNDYLTQKIARDNDIWLHARDIPGAHVIIKTEGKEVPPATLEEAAGLAAYFSKGRNSKIVPVDYTFKKHVRKPKGARPGMVVYDHQKTIMAAPAGEAAERLNFQQPGGNDTG</sequence>
<keyword evidence="5" id="KW-1185">Reference proteome</keyword>
<evidence type="ECO:0000256" key="1">
    <source>
        <dbReference type="SAM" id="Coils"/>
    </source>
</evidence>
<keyword evidence="1" id="KW-0175">Coiled coil</keyword>
<organism evidence="4 5">
    <name type="scientific">Pelotomaculum thermopropionicum (strain DSM 13744 / JCM 10971 / SI)</name>
    <dbReference type="NCBI Taxonomy" id="370438"/>
    <lineage>
        <taxon>Bacteria</taxon>
        <taxon>Bacillati</taxon>
        <taxon>Bacillota</taxon>
        <taxon>Clostridia</taxon>
        <taxon>Eubacteriales</taxon>
        <taxon>Desulfotomaculaceae</taxon>
        <taxon>Pelotomaculum</taxon>
    </lineage>
</organism>
<dbReference type="PANTHER" id="PTHR15239:SF6">
    <property type="entry name" value="RIBOSOME QUALITY CONTROL COMPLEX SUBUNIT NEMF"/>
    <property type="match status" value="1"/>
</dbReference>
<dbReference type="GO" id="GO:0043023">
    <property type="term" value="F:ribosomal large subunit binding"/>
    <property type="evidence" value="ECO:0007669"/>
    <property type="project" value="TreeGrafter"/>
</dbReference>
<proteinExistence type="predicted"/>
<dbReference type="HOGENOM" id="CLU_076487_0_0_9"/>
<feature type="domain" description="NFACT RNA-binding" evidence="3">
    <location>
        <begin position="162"/>
        <end position="253"/>
    </location>
</feature>
<dbReference type="AlphaFoldDB" id="A5D196"/>